<dbReference type="Pfam" id="PF07969">
    <property type="entry name" value="Amidohydro_3"/>
    <property type="match status" value="1"/>
</dbReference>
<dbReference type="InterPro" id="IPR013108">
    <property type="entry name" value="Amidohydro_3"/>
</dbReference>
<dbReference type="PANTHER" id="PTHR22642">
    <property type="entry name" value="IMIDAZOLONEPROPIONASE"/>
    <property type="match status" value="1"/>
</dbReference>
<dbReference type="PANTHER" id="PTHR22642:SF2">
    <property type="entry name" value="PROTEIN LONG AFTER FAR-RED 3"/>
    <property type="match status" value="1"/>
</dbReference>
<protein>
    <submittedName>
        <fullName evidence="2">Hydrolase</fullName>
    </submittedName>
</protein>
<evidence type="ECO:0000259" key="1">
    <source>
        <dbReference type="Pfam" id="PF07969"/>
    </source>
</evidence>
<dbReference type="GO" id="GO:0016810">
    <property type="term" value="F:hydrolase activity, acting on carbon-nitrogen (but not peptide) bonds"/>
    <property type="evidence" value="ECO:0007669"/>
    <property type="project" value="InterPro"/>
</dbReference>
<gene>
    <name evidence="2" type="ORF">CVO76_14150</name>
</gene>
<dbReference type="InterPro" id="IPR033932">
    <property type="entry name" value="YtcJ-like"/>
</dbReference>
<name>A0A2L0UHE0_9MICC</name>
<dbReference type="Proteomes" id="UP000239187">
    <property type="component" value="Chromosome"/>
</dbReference>
<reference evidence="2 3" key="1">
    <citation type="submission" date="2017-11" db="EMBL/GenBank/DDBJ databases">
        <title>Draft genome of Arthrobacter agilis strain UMCV2, a plant growth-promoting rhizobacterium and biocontrol capacity of phytopathogenic fungi.</title>
        <authorList>
            <person name="Martinez-Camara R."/>
            <person name="Santoyo G."/>
            <person name="Moreno-Hagelsieb G."/>
            <person name="Valencia-Cantero E."/>
        </authorList>
    </citation>
    <scope>NUCLEOTIDE SEQUENCE [LARGE SCALE GENOMIC DNA]</scope>
    <source>
        <strain evidence="2 3">UMCV2</strain>
    </source>
</reference>
<dbReference type="RefSeq" id="WP_208739802.1">
    <property type="nucleotide sequence ID" value="NZ_CP024915.1"/>
</dbReference>
<sequence length="561" mass="59144">MLDVKIINAQLFTLSDTRPTAQSMGILNGLIVGFDDDVSGLPARRTIDADQAVVVPGFGDSHNHMAWFGQSLQELDLSGCRTLDEVSAAVRDAAAILDEGQWLVGSGYDDTVLGAHPHRTLLDAAAPGRPVWLKHRSGHMCSVNSLALELAGVLDGTAATPEGGKVMTDADGPTGLLEERAQQLVTALVLPYPVAELADAVAGASEVYASEGLTHVVEAGIGGGLIGRSPVELAAYALARRQGGLRTRVQLMVASDALHPVTAHDDDGITFGLDLGIATGFGDDTVRIGPMKIFVDGSLIGRTAAVTEPFCDHAHGTGDFQLSIEELTRRIVSAHCSGWTVAAHAIGDSAVDVALDAFAAAQQQQPRPGVRHRIEHAGMVRPDQLDRFVELGITPVPQPRFLYEVGDTMAAAVGRDREPWVYRHRSFLERGVRVPGSSDRPVATGAPLLGMQSMVQRTTSSGAVIAPEERVDAETALRAYTVDAAWAAGEEDRRGTLEAGKLADLVVLSDHPARVDPDRIGAITVLATLVGGECVFGDGFLTPRTVVPVPATAPLPSDQEV</sequence>
<dbReference type="InterPro" id="IPR011059">
    <property type="entry name" value="Metal-dep_hydrolase_composite"/>
</dbReference>
<dbReference type="AlphaFoldDB" id="A0A2L0UHE0"/>
<dbReference type="InterPro" id="IPR032466">
    <property type="entry name" value="Metal_Hydrolase"/>
</dbReference>
<keyword evidence="2" id="KW-0378">Hydrolase</keyword>
<dbReference type="SUPFAM" id="SSF51338">
    <property type="entry name" value="Composite domain of metallo-dependent hydrolases"/>
    <property type="match status" value="1"/>
</dbReference>
<feature type="domain" description="Amidohydrolase 3" evidence="1">
    <location>
        <begin position="45"/>
        <end position="536"/>
    </location>
</feature>
<dbReference type="CDD" id="cd01300">
    <property type="entry name" value="YtcJ_like"/>
    <property type="match status" value="1"/>
</dbReference>
<dbReference type="Gene3D" id="3.20.20.140">
    <property type="entry name" value="Metal-dependent hydrolases"/>
    <property type="match status" value="1"/>
</dbReference>
<evidence type="ECO:0000313" key="3">
    <source>
        <dbReference type="Proteomes" id="UP000239187"/>
    </source>
</evidence>
<proteinExistence type="predicted"/>
<dbReference type="Gene3D" id="3.10.310.70">
    <property type="match status" value="1"/>
</dbReference>
<dbReference type="Gene3D" id="2.30.40.10">
    <property type="entry name" value="Urease, subunit C, domain 1"/>
    <property type="match status" value="1"/>
</dbReference>
<dbReference type="EMBL" id="CP024915">
    <property type="protein sequence ID" value="AUZ88655.1"/>
    <property type="molecule type" value="Genomic_DNA"/>
</dbReference>
<dbReference type="SUPFAM" id="SSF51556">
    <property type="entry name" value="Metallo-dependent hydrolases"/>
    <property type="match status" value="1"/>
</dbReference>
<organism evidence="2 3">
    <name type="scientific">Arthrobacter agilis</name>
    <dbReference type="NCBI Taxonomy" id="37921"/>
    <lineage>
        <taxon>Bacteria</taxon>
        <taxon>Bacillati</taxon>
        <taxon>Actinomycetota</taxon>
        <taxon>Actinomycetes</taxon>
        <taxon>Micrococcales</taxon>
        <taxon>Micrococcaceae</taxon>
        <taxon>Arthrobacter</taxon>
    </lineage>
</organism>
<accession>A0A2L0UHE0</accession>
<evidence type="ECO:0000313" key="2">
    <source>
        <dbReference type="EMBL" id="AUZ88655.1"/>
    </source>
</evidence>